<protein>
    <submittedName>
        <fullName evidence="1">Uncharacterized protein</fullName>
    </submittedName>
</protein>
<sequence>MLTQFILQGNQEGSSTSGCVSLERSWHHGRGYTRLVPITRRISSLQQVSAEKTQRFQTCPNTIEPNELLFICKALSELATLAALREGWRPTPTFLSTDPSTLVLRDKQTLPFSVLNNS</sequence>
<accession>A0A4Y2TXJ7</accession>
<dbReference type="Proteomes" id="UP000499080">
    <property type="component" value="Unassembled WGS sequence"/>
</dbReference>
<organism evidence="1 2">
    <name type="scientific">Araneus ventricosus</name>
    <name type="common">Orbweaver spider</name>
    <name type="synonym">Epeira ventricosa</name>
    <dbReference type="NCBI Taxonomy" id="182803"/>
    <lineage>
        <taxon>Eukaryota</taxon>
        <taxon>Metazoa</taxon>
        <taxon>Ecdysozoa</taxon>
        <taxon>Arthropoda</taxon>
        <taxon>Chelicerata</taxon>
        <taxon>Arachnida</taxon>
        <taxon>Araneae</taxon>
        <taxon>Araneomorphae</taxon>
        <taxon>Entelegynae</taxon>
        <taxon>Araneoidea</taxon>
        <taxon>Araneidae</taxon>
        <taxon>Araneus</taxon>
    </lineage>
</organism>
<name>A0A4Y2TXJ7_ARAVE</name>
<dbReference type="AlphaFoldDB" id="A0A4Y2TXJ7"/>
<comment type="caution">
    <text evidence="1">The sequence shown here is derived from an EMBL/GenBank/DDBJ whole genome shotgun (WGS) entry which is preliminary data.</text>
</comment>
<reference evidence="1 2" key="1">
    <citation type="journal article" date="2019" name="Sci. Rep.">
        <title>Orb-weaving spider Araneus ventricosus genome elucidates the spidroin gene catalogue.</title>
        <authorList>
            <person name="Kono N."/>
            <person name="Nakamura H."/>
            <person name="Ohtoshi R."/>
            <person name="Moran D.A.P."/>
            <person name="Shinohara A."/>
            <person name="Yoshida Y."/>
            <person name="Fujiwara M."/>
            <person name="Mori M."/>
            <person name="Tomita M."/>
            <person name="Arakawa K."/>
        </authorList>
    </citation>
    <scope>NUCLEOTIDE SEQUENCE [LARGE SCALE GENOMIC DNA]</scope>
</reference>
<evidence type="ECO:0000313" key="2">
    <source>
        <dbReference type="Proteomes" id="UP000499080"/>
    </source>
</evidence>
<proteinExistence type="predicted"/>
<keyword evidence="2" id="KW-1185">Reference proteome</keyword>
<gene>
    <name evidence="1" type="ORF">AVEN_199277_1</name>
</gene>
<evidence type="ECO:0000313" key="1">
    <source>
        <dbReference type="EMBL" id="GBO04170.1"/>
    </source>
</evidence>
<dbReference type="EMBL" id="BGPR01031227">
    <property type="protein sequence ID" value="GBO04170.1"/>
    <property type="molecule type" value="Genomic_DNA"/>
</dbReference>